<evidence type="ECO:0000313" key="1">
    <source>
        <dbReference type="EMBL" id="QIN54272.1"/>
    </source>
</evidence>
<dbReference type="EMBL" id="MN873693">
    <property type="protein sequence ID" value="QIN54272.1"/>
    <property type="molecule type" value="Genomic_DNA"/>
</dbReference>
<keyword evidence="2" id="KW-1185">Reference proteome</keyword>
<evidence type="ECO:0000313" key="2">
    <source>
        <dbReference type="Proteomes" id="UP001224087"/>
    </source>
</evidence>
<accession>A0A6G8MXA0</accession>
<name>A0A6G8MXA0_9VIRU</name>
<gene>
    <name evidence="1" type="primary">ck147</name>
</gene>
<proteinExistence type="predicted"/>
<organism evidence="1 2">
    <name type="scientific">Cedratvirus kamchatka</name>
    <dbReference type="NCBI Taxonomy" id="2716914"/>
    <lineage>
        <taxon>Viruses</taxon>
        <taxon>Pithoviruses</taxon>
        <taxon>Orthocedratvirinae</taxon>
        <taxon>Alphacedratvirus</taxon>
        <taxon>Alphacedratvirus rossiense</taxon>
    </lineage>
</organism>
<sequence>MRAAKDLGLLTYGYCSEEADDDYALREVEDCDSKMDDHGHPSNDRGKSKFSLPSYLDHLIFSPHELDDVMVQSSLSRKV</sequence>
<dbReference type="Proteomes" id="UP001224087">
    <property type="component" value="Segment"/>
</dbReference>
<protein>
    <submittedName>
        <fullName evidence="1">Uncharacterized protein</fullName>
    </submittedName>
</protein>
<reference evidence="1" key="1">
    <citation type="submission" date="2019-12" db="EMBL/GenBank/DDBJ databases">
        <title>The DNA Methylation Landscape of Giant Viruses.</title>
        <authorList>
            <person name="Jeudy S."/>
            <person name="Rigou S."/>
            <person name="Alempic J.-M."/>
            <person name="Claverie J.-M."/>
            <person name="Abergel C."/>
            <person name="Legendre M."/>
        </authorList>
    </citation>
    <scope>NUCLEOTIDE SEQUENCE</scope>
    <source>
        <strain evidence="1">P4</strain>
    </source>
</reference>